<dbReference type="OrthoDB" id="1164174at2"/>
<sequence length="61" mass="7166">MNIKNPEQLWSMQKAKLKLIFPHLVDSDFQYDYGKKDVMLELLQAKLGKSREDINLLLFGL</sequence>
<keyword evidence="2" id="KW-1185">Reference proteome</keyword>
<dbReference type="Proteomes" id="UP000251889">
    <property type="component" value="Unassembled WGS sequence"/>
</dbReference>
<evidence type="ECO:0000313" key="2">
    <source>
        <dbReference type="Proteomes" id="UP000251889"/>
    </source>
</evidence>
<reference evidence="1 2" key="1">
    <citation type="submission" date="2018-06" db="EMBL/GenBank/DDBJ databases">
        <title>Chryseolinea flavus sp. nov., a member of the phylum Bacteroidetes isolated from soil.</title>
        <authorList>
            <person name="Li Y."/>
            <person name="Wang J."/>
        </authorList>
    </citation>
    <scope>NUCLEOTIDE SEQUENCE [LARGE SCALE GENOMIC DNA]</scope>
    <source>
        <strain evidence="1 2">SDU1-6</strain>
    </source>
</reference>
<protein>
    <submittedName>
        <fullName evidence="1">General stress protein CsbD</fullName>
    </submittedName>
</protein>
<organism evidence="1 2">
    <name type="scientific">Pseudochryseolinea flava</name>
    <dbReference type="NCBI Taxonomy" id="2059302"/>
    <lineage>
        <taxon>Bacteria</taxon>
        <taxon>Pseudomonadati</taxon>
        <taxon>Bacteroidota</taxon>
        <taxon>Cytophagia</taxon>
        <taxon>Cytophagales</taxon>
        <taxon>Fulvivirgaceae</taxon>
        <taxon>Pseudochryseolinea</taxon>
    </lineage>
</organism>
<proteinExistence type="predicted"/>
<dbReference type="Gene3D" id="1.10.1470.10">
    <property type="entry name" value="YjbJ"/>
    <property type="match status" value="1"/>
</dbReference>
<dbReference type="InterPro" id="IPR036629">
    <property type="entry name" value="YjbJ_sf"/>
</dbReference>
<dbReference type="EMBL" id="QMFY01000002">
    <property type="protein sequence ID" value="RAW02021.1"/>
    <property type="molecule type" value="Genomic_DNA"/>
</dbReference>
<gene>
    <name evidence="1" type="ORF">DQQ10_05550</name>
</gene>
<accession>A0A364Y6Y1</accession>
<dbReference type="AlphaFoldDB" id="A0A364Y6Y1"/>
<name>A0A364Y6Y1_9BACT</name>
<dbReference type="RefSeq" id="WP_112745846.1">
    <property type="nucleotide sequence ID" value="NZ_QMFY01000002.1"/>
</dbReference>
<comment type="caution">
    <text evidence="1">The sequence shown here is derived from an EMBL/GenBank/DDBJ whole genome shotgun (WGS) entry which is preliminary data.</text>
</comment>
<evidence type="ECO:0000313" key="1">
    <source>
        <dbReference type="EMBL" id="RAW02021.1"/>
    </source>
</evidence>